<dbReference type="AlphaFoldDB" id="A0A2P4XPE7"/>
<dbReference type="EMBL" id="NCKW01009181">
    <property type="protein sequence ID" value="POM67422.1"/>
    <property type="molecule type" value="Genomic_DNA"/>
</dbReference>
<reference evidence="1 2" key="1">
    <citation type="journal article" date="2017" name="Genome Biol. Evol.">
        <title>Phytophthora megakarya and P. palmivora, closely related causal agents of cacao black pod rot, underwent increases in genome sizes and gene numbers by different mechanisms.</title>
        <authorList>
            <person name="Ali S.S."/>
            <person name="Shao J."/>
            <person name="Lary D.J."/>
            <person name="Kronmiller B."/>
            <person name="Shen D."/>
            <person name="Strem M.D."/>
            <person name="Amoako-Attah I."/>
            <person name="Akrofi A.Y."/>
            <person name="Begoude B.A."/>
            <person name="Ten Hoopen G.M."/>
            <person name="Coulibaly K."/>
            <person name="Kebe B.I."/>
            <person name="Melnick R.L."/>
            <person name="Guiltinan M.J."/>
            <person name="Tyler B.M."/>
            <person name="Meinhardt L.W."/>
            <person name="Bailey B.A."/>
        </authorList>
    </citation>
    <scope>NUCLEOTIDE SEQUENCE [LARGE SCALE GENOMIC DNA]</scope>
    <source>
        <strain evidence="2">sbr112.9</strain>
    </source>
</reference>
<feature type="non-terminal residue" evidence="1">
    <location>
        <position position="106"/>
    </location>
</feature>
<protein>
    <submittedName>
        <fullName evidence="1">Pol protein</fullName>
    </submittedName>
</protein>
<keyword evidence="2" id="KW-1185">Reference proteome</keyword>
<evidence type="ECO:0000313" key="1">
    <source>
        <dbReference type="EMBL" id="POM67422.1"/>
    </source>
</evidence>
<organism evidence="1 2">
    <name type="scientific">Phytophthora palmivora</name>
    <dbReference type="NCBI Taxonomy" id="4796"/>
    <lineage>
        <taxon>Eukaryota</taxon>
        <taxon>Sar</taxon>
        <taxon>Stramenopiles</taxon>
        <taxon>Oomycota</taxon>
        <taxon>Peronosporomycetes</taxon>
        <taxon>Peronosporales</taxon>
        <taxon>Peronosporaceae</taxon>
        <taxon>Phytophthora</taxon>
    </lineage>
</organism>
<evidence type="ECO:0000313" key="2">
    <source>
        <dbReference type="Proteomes" id="UP000237271"/>
    </source>
</evidence>
<dbReference type="Proteomes" id="UP000237271">
    <property type="component" value="Unassembled WGS sequence"/>
</dbReference>
<sequence>MASAQDKQKEYSDSKGRGNLNVFKQEHEKAVRLLGLTTSDDQRFFEPIHASPNTMLFGDNFRMDAQAFDALFKRCKPFISDTVRDQRELLAVTLSWIGTAATAEHK</sequence>
<comment type="caution">
    <text evidence="1">The sequence shown here is derived from an EMBL/GenBank/DDBJ whole genome shotgun (WGS) entry which is preliminary data.</text>
</comment>
<accession>A0A2P4XPE7</accession>
<proteinExistence type="predicted"/>
<dbReference type="OrthoDB" id="126214at2759"/>
<name>A0A2P4XPE7_9STRA</name>
<gene>
    <name evidence="1" type="ORF">PHPALM_16586</name>
</gene>